<reference evidence="2" key="2">
    <citation type="submission" date="2023-06" db="EMBL/GenBank/DDBJ databases">
        <authorList>
            <person name="Swenson N.G."/>
            <person name="Wegrzyn J.L."/>
            <person name="Mcevoy S.L."/>
        </authorList>
    </citation>
    <scope>NUCLEOTIDE SEQUENCE</scope>
    <source>
        <strain evidence="2">NS2018</strain>
        <tissue evidence="2">Leaf</tissue>
    </source>
</reference>
<protein>
    <submittedName>
        <fullName evidence="2">Uncharacterized protein</fullName>
    </submittedName>
</protein>
<feature type="region of interest" description="Disordered" evidence="1">
    <location>
        <begin position="103"/>
        <end position="129"/>
    </location>
</feature>
<name>A0AA39RF29_ACESA</name>
<reference evidence="2" key="1">
    <citation type="journal article" date="2022" name="Plant J.">
        <title>Strategies of tolerance reflected in two North American maple genomes.</title>
        <authorList>
            <person name="McEvoy S.L."/>
            <person name="Sezen U.U."/>
            <person name="Trouern-Trend A."/>
            <person name="McMahon S.M."/>
            <person name="Schaberg P.G."/>
            <person name="Yang J."/>
            <person name="Wegrzyn J.L."/>
            <person name="Swenson N.G."/>
        </authorList>
    </citation>
    <scope>NUCLEOTIDE SEQUENCE</scope>
    <source>
        <strain evidence="2">NS2018</strain>
    </source>
</reference>
<evidence type="ECO:0000313" key="2">
    <source>
        <dbReference type="EMBL" id="KAK0572600.1"/>
    </source>
</evidence>
<evidence type="ECO:0000313" key="3">
    <source>
        <dbReference type="Proteomes" id="UP001168877"/>
    </source>
</evidence>
<proteinExistence type="predicted"/>
<sequence length="201" mass="21850">MAVEEIHSSREFASDCIDSSEEITSDCVDSLDDGPGFLDPLPANSPIPSPPSGASVDTLSRSLLPASTWRSPIQVQRQASSVATVSGTHLGGQRLVVPVEARGHHGEAERPSSRGGHTPQQESSQVSPSHFGSFPLVPLTLFDRLLVSKLGIQIRFQITNYNSLTHEDDYKTLTIGSELDSIYEDEDNALLRNVKLRNFLV</sequence>
<dbReference type="AlphaFoldDB" id="A0AA39RF29"/>
<feature type="compositionally biased region" description="Polar residues" evidence="1">
    <location>
        <begin position="118"/>
        <end position="129"/>
    </location>
</feature>
<feature type="region of interest" description="Disordered" evidence="1">
    <location>
        <begin position="26"/>
        <end position="59"/>
    </location>
</feature>
<feature type="compositionally biased region" description="Basic and acidic residues" evidence="1">
    <location>
        <begin position="103"/>
        <end position="112"/>
    </location>
</feature>
<gene>
    <name evidence="2" type="ORF">LWI29_033991</name>
</gene>
<keyword evidence="3" id="KW-1185">Reference proteome</keyword>
<accession>A0AA39RF29</accession>
<organism evidence="2 3">
    <name type="scientific">Acer saccharum</name>
    <name type="common">Sugar maple</name>
    <dbReference type="NCBI Taxonomy" id="4024"/>
    <lineage>
        <taxon>Eukaryota</taxon>
        <taxon>Viridiplantae</taxon>
        <taxon>Streptophyta</taxon>
        <taxon>Embryophyta</taxon>
        <taxon>Tracheophyta</taxon>
        <taxon>Spermatophyta</taxon>
        <taxon>Magnoliopsida</taxon>
        <taxon>eudicotyledons</taxon>
        <taxon>Gunneridae</taxon>
        <taxon>Pentapetalae</taxon>
        <taxon>rosids</taxon>
        <taxon>malvids</taxon>
        <taxon>Sapindales</taxon>
        <taxon>Sapindaceae</taxon>
        <taxon>Hippocastanoideae</taxon>
        <taxon>Acereae</taxon>
        <taxon>Acer</taxon>
    </lineage>
</organism>
<dbReference type="Proteomes" id="UP001168877">
    <property type="component" value="Unassembled WGS sequence"/>
</dbReference>
<evidence type="ECO:0000256" key="1">
    <source>
        <dbReference type="SAM" id="MobiDB-lite"/>
    </source>
</evidence>
<dbReference type="EMBL" id="JAUESC010000388">
    <property type="protein sequence ID" value="KAK0572600.1"/>
    <property type="molecule type" value="Genomic_DNA"/>
</dbReference>
<comment type="caution">
    <text evidence="2">The sequence shown here is derived from an EMBL/GenBank/DDBJ whole genome shotgun (WGS) entry which is preliminary data.</text>
</comment>